<dbReference type="EMBL" id="CP065959">
    <property type="protein sequence ID" value="QQC89779.1"/>
    <property type="molecule type" value="Genomic_DNA"/>
</dbReference>
<feature type="compositionally biased region" description="Polar residues" evidence="1">
    <location>
        <begin position="1"/>
        <end position="13"/>
    </location>
</feature>
<dbReference type="Proteomes" id="UP000596130">
    <property type="component" value="Chromosome"/>
</dbReference>
<reference evidence="2 3" key="1">
    <citation type="submission" date="2020-12" db="EMBL/GenBank/DDBJ databases">
        <title>Identification and biosynthesis of polyene macrolides produced by Streptomyces alfalfae Men-myco-93-63.</title>
        <authorList>
            <person name="Liu D."/>
            <person name="Li Y."/>
            <person name="Liu L."/>
            <person name="Han X."/>
            <person name="Shen F."/>
        </authorList>
    </citation>
    <scope>NUCLEOTIDE SEQUENCE [LARGE SCALE GENOMIC DNA]</scope>
    <source>
        <strain evidence="2 3">Men-myco-93-63</strain>
    </source>
</reference>
<feature type="compositionally biased region" description="Basic and acidic residues" evidence="1">
    <location>
        <begin position="14"/>
        <end position="25"/>
    </location>
</feature>
<evidence type="ECO:0000313" key="3">
    <source>
        <dbReference type="Proteomes" id="UP000596130"/>
    </source>
</evidence>
<dbReference type="OrthoDB" id="4320909at2"/>
<evidence type="ECO:0000256" key="1">
    <source>
        <dbReference type="SAM" id="MobiDB-lite"/>
    </source>
</evidence>
<feature type="region of interest" description="Disordered" evidence="1">
    <location>
        <begin position="1"/>
        <end position="26"/>
    </location>
</feature>
<gene>
    <name evidence="2" type="ORF">I8755_16160</name>
</gene>
<protein>
    <submittedName>
        <fullName evidence="2">Uncharacterized protein</fullName>
    </submittedName>
</protein>
<dbReference type="AlphaFoldDB" id="A0A4Q2GJR0"/>
<proteinExistence type="predicted"/>
<name>A0A4Q2GJR0_9ACTN</name>
<accession>A0A4Q2GJR0</accession>
<dbReference type="RefSeq" id="WP_079250098.1">
    <property type="nucleotide sequence ID" value="NZ_CP015588.1"/>
</dbReference>
<evidence type="ECO:0000313" key="2">
    <source>
        <dbReference type="EMBL" id="QQC89779.1"/>
    </source>
</evidence>
<sequence length="121" mass="13313">MQASGSGLPTETAKTLERVRERGDTRLLPWKTESGKECLLSTDDPAGPLSRIADALEEKQIEAAGHVLEAAISTLTNPLSPRSEIEYMSRRLVEVLADVMRIAESRRLRLPATASQRAEDK</sequence>
<organism evidence="2 3">
    <name type="scientific">Streptomyces alfalfae</name>
    <dbReference type="NCBI Taxonomy" id="1642299"/>
    <lineage>
        <taxon>Bacteria</taxon>
        <taxon>Bacillati</taxon>
        <taxon>Actinomycetota</taxon>
        <taxon>Actinomycetes</taxon>
        <taxon>Kitasatosporales</taxon>
        <taxon>Streptomycetaceae</taxon>
        <taxon>Streptomyces</taxon>
    </lineage>
</organism>